<comment type="caution">
    <text evidence="2">The sequence shown here is derived from an EMBL/GenBank/DDBJ whole genome shotgun (WGS) entry which is preliminary data.</text>
</comment>
<proteinExistence type="predicted"/>
<protein>
    <submittedName>
        <fullName evidence="2">Toxin-antitoxin system antitoxin component (TIGR02293 family)</fullName>
    </submittedName>
</protein>
<feature type="domain" description="Antitoxin Xre/MbcA/ParS-like toxin-binding" evidence="1">
    <location>
        <begin position="148"/>
        <end position="197"/>
    </location>
</feature>
<dbReference type="NCBIfam" id="TIGR02293">
    <property type="entry name" value="TAS_TIGR02293"/>
    <property type="match status" value="1"/>
</dbReference>
<organism evidence="2 3">
    <name type="scientific">Pseudomonas brassicacearum</name>
    <dbReference type="NCBI Taxonomy" id="930166"/>
    <lineage>
        <taxon>Bacteria</taxon>
        <taxon>Pseudomonadati</taxon>
        <taxon>Pseudomonadota</taxon>
        <taxon>Gammaproteobacteria</taxon>
        <taxon>Pseudomonadales</taxon>
        <taxon>Pseudomonadaceae</taxon>
        <taxon>Pseudomonas</taxon>
    </lineage>
</organism>
<accession>A0AAW8MCN9</accession>
<sequence length="200" mass="23124">MPETLYGKADKPICRCRDIWRYDYVKCRNEVNVMSAAKQADKLAVKSTAKTGVGTRDVTRKPTEVLLHGRKSDERLLIIRYTQEGFYLSDVRDMLSTSTLYMERDLVQRITGRSVRTVQRLAKETKPIRLNQHQSTVAFQYAQTLEHAINVFGSQQLAEDWLKKPCKYLDGYVPLELIDNSLGFQAVEDYLTRIEHGVYQ</sequence>
<name>A0AAW8MCN9_9PSED</name>
<evidence type="ECO:0000313" key="3">
    <source>
        <dbReference type="Proteomes" id="UP001252613"/>
    </source>
</evidence>
<dbReference type="InterPro" id="IPR011979">
    <property type="entry name" value="Antitox_Xre"/>
</dbReference>
<dbReference type="Proteomes" id="UP001252613">
    <property type="component" value="Unassembled WGS sequence"/>
</dbReference>
<dbReference type="EMBL" id="JAVDVC010000007">
    <property type="protein sequence ID" value="MDR6959605.1"/>
    <property type="molecule type" value="Genomic_DNA"/>
</dbReference>
<dbReference type="InterPro" id="IPR024467">
    <property type="entry name" value="Xre/MbcA/ParS-like_toxin-bd"/>
</dbReference>
<evidence type="ECO:0000259" key="1">
    <source>
        <dbReference type="Pfam" id="PF09722"/>
    </source>
</evidence>
<evidence type="ECO:0000313" key="2">
    <source>
        <dbReference type="EMBL" id="MDR6959605.1"/>
    </source>
</evidence>
<gene>
    <name evidence="2" type="ORF">J2W43_003605</name>
</gene>
<dbReference type="AlphaFoldDB" id="A0AAW8MCN9"/>
<dbReference type="Pfam" id="PF09722">
    <property type="entry name" value="Xre_MbcA_ParS_C"/>
    <property type="match status" value="1"/>
</dbReference>
<reference evidence="2" key="1">
    <citation type="submission" date="2023-07" db="EMBL/GenBank/DDBJ databases">
        <title>Sorghum-associated microbial communities from plants grown in Nebraska, USA.</title>
        <authorList>
            <person name="Schachtman D."/>
        </authorList>
    </citation>
    <scope>NUCLEOTIDE SEQUENCE</scope>
    <source>
        <strain evidence="2">3432</strain>
    </source>
</reference>